<name>D8QPX7_SELML</name>
<dbReference type="EMBL" id="GL377565">
    <property type="protein sequence ID" value="EFJ37695.1"/>
    <property type="molecule type" value="Genomic_DNA"/>
</dbReference>
<dbReference type="PANTHER" id="PTHR42977:SF3">
    <property type="entry name" value="AB HYDROLASE-1 DOMAIN-CONTAINING PROTEIN"/>
    <property type="match status" value="1"/>
</dbReference>
<evidence type="ECO:0000256" key="1">
    <source>
        <dbReference type="ARBA" id="ARBA00022801"/>
    </source>
</evidence>
<dbReference type="Gramene" id="EFJ37695">
    <property type="protein sequence ID" value="EFJ37695"/>
    <property type="gene ID" value="SELMODRAFT_402209"/>
</dbReference>
<sequence>MGSLAVQLGSFHGAQILNPSTVKKKLKRKSFSFSRVNALYADDGEIAPQSKGDGFSFYGGKYSDERDKTDDWWARGDFMYAYSPQGSSNTVKEPLFGMKLGAQSQISSNEYRWFYVEEGTNNNHTILLLHGLCSQAYSFRHVISILAKDYHVIAVDWLGFGFSDKPLYGNGFNYTTQEYTNALSCLVDRLKSNQISIVAQGHFTPPVVEYISANPFKIVKLIMINPPVSKEHSALPSNLLEFTNLFLGDIFSQDPFKASDGAMSRISYYAITEEDKMVYRKPYLSSGSAGFALKSVIKSFKKELKDSILSVRSLLTSKNWETPIYFIGGLNDRWLNYKSLKTFCEEFQFKLITLDKGGHLLQEDIEIDLANIITGTLIVMYVQVVFQLMLL</sequence>
<keyword evidence="1" id="KW-0378">Hydrolase</keyword>
<organism evidence="4">
    <name type="scientific">Selaginella moellendorffii</name>
    <name type="common">Spikemoss</name>
    <dbReference type="NCBI Taxonomy" id="88036"/>
    <lineage>
        <taxon>Eukaryota</taxon>
        <taxon>Viridiplantae</taxon>
        <taxon>Streptophyta</taxon>
        <taxon>Embryophyta</taxon>
        <taxon>Tracheophyta</taxon>
        <taxon>Lycopodiopsida</taxon>
        <taxon>Selaginellales</taxon>
        <taxon>Selaginellaceae</taxon>
        <taxon>Selaginella</taxon>
    </lineage>
</organism>
<dbReference type="KEGG" id="smo:SELMODRAFT_402209"/>
<dbReference type="GO" id="GO:0016787">
    <property type="term" value="F:hydrolase activity"/>
    <property type="evidence" value="ECO:0000318"/>
    <property type="project" value="GO_Central"/>
</dbReference>
<gene>
    <name evidence="3" type="ORF">SELMODRAFT_402209</name>
</gene>
<evidence type="ECO:0000259" key="2">
    <source>
        <dbReference type="Pfam" id="PF00561"/>
    </source>
</evidence>
<dbReference type="FunCoup" id="D8QPX7">
    <property type="interactions" value="447"/>
</dbReference>
<dbReference type="InterPro" id="IPR029058">
    <property type="entry name" value="AB_hydrolase_fold"/>
</dbReference>
<keyword evidence="4" id="KW-1185">Reference proteome</keyword>
<proteinExistence type="predicted"/>
<evidence type="ECO:0000313" key="3">
    <source>
        <dbReference type="EMBL" id="EFJ37695.1"/>
    </source>
</evidence>
<feature type="domain" description="AB hydrolase-1" evidence="2">
    <location>
        <begin position="125"/>
        <end position="363"/>
    </location>
</feature>
<accession>D8QPX7</accession>
<reference evidence="3 4" key="1">
    <citation type="journal article" date="2011" name="Science">
        <title>The Selaginella genome identifies genetic changes associated with the evolution of vascular plants.</title>
        <authorList>
            <person name="Banks J.A."/>
            <person name="Nishiyama T."/>
            <person name="Hasebe M."/>
            <person name="Bowman J.L."/>
            <person name="Gribskov M."/>
            <person name="dePamphilis C."/>
            <person name="Albert V.A."/>
            <person name="Aono N."/>
            <person name="Aoyama T."/>
            <person name="Ambrose B.A."/>
            <person name="Ashton N.W."/>
            <person name="Axtell M.J."/>
            <person name="Barker E."/>
            <person name="Barker M.S."/>
            <person name="Bennetzen J.L."/>
            <person name="Bonawitz N.D."/>
            <person name="Chapple C."/>
            <person name="Cheng C."/>
            <person name="Correa L.G."/>
            <person name="Dacre M."/>
            <person name="DeBarry J."/>
            <person name="Dreyer I."/>
            <person name="Elias M."/>
            <person name="Engstrom E.M."/>
            <person name="Estelle M."/>
            <person name="Feng L."/>
            <person name="Finet C."/>
            <person name="Floyd S.K."/>
            <person name="Frommer W.B."/>
            <person name="Fujita T."/>
            <person name="Gramzow L."/>
            <person name="Gutensohn M."/>
            <person name="Harholt J."/>
            <person name="Hattori M."/>
            <person name="Heyl A."/>
            <person name="Hirai T."/>
            <person name="Hiwatashi Y."/>
            <person name="Ishikawa M."/>
            <person name="Iwata M."/>
            <person name="Karol K.G."/>
            <person name="Koehler B."/>
            <person name="Kolukisaoglu U."/>
            <person name="Kubo M."/>
            <person name="Kurata T."/>
            <person name="Lalonde S."/>
            <person name="Li K."/>
            <person name="Li Y."/>
            <person name="Litt A."/>
            <person name="Lyons E."/>
            <person name="Manning G."/>
            <person name="Maruyama T."/>
            <person name="Michael T.P."/>
            <person name="Mikami K."/>
            <person name="Miyazaki S."/>
            <person name="Morinaga S."/>
            <person name="Murata T."/>
            <person name="Mueller-Roeber B."/>
            <person name="Nelson D.R."/>
            <person name="Obara M."/>
            <person name="Oguri Y."/>
            <person name="Olmstead R.G."/>
            <person name="Onodera N."/>
            <person name="Petersen B.L."/>
            <person name="Pils B."/>
            <person name="Prigge M."/>
            <person name="Rensing S.A."/>
            <person name="Riano-Pachon D.M."/>
            <person name="Roberts A.W."/>
            <person name="Sato Y."/>
            <person name="Scheller H.V."/>
            <person name="Schulz B."/>
            <person name="Schulz C."/>
            <person name="Shakirov E.V."/>
            <person name="Shibagaki N."/>
            <person name="Shinohara N."/>
            <person name="Shippen D.E."/>
            <person name="Soerensen I."/>
            <person name="Sotooka R."/>
            <person name="Sugimoto N."/>
            <person name="Sugita M."/>
            <person name="Sumikawa N."/>
            <person name="Tanurdzic M."/>
            <person name="Theissen G."/>
            <person name="Ulvskov P."/>
            <person name="Wakazuki S."/>
            <person name="Weng J.K."/>
            <person name="Willats W.W."/>
            <person name="Wipf D."/>
            <person name="Wolf P.G."/>
            <person name="Yang L."/>
            <person name="Zimmer A.D."/>
            <person name="Zhu Q."/>
            <person name="Mitros T."/>
            <person name="Hellsten U."/>
            <person name="Loque D."/>
            <person name="Otillar R."/>
            <person name="Salamov A."/>
            <person name="Schmutz J."/>
            <person name="Shapiro H."/>
            <person name="Lindquist E."/>
            <person name="Lucas S."/>
            <person name="Rokhsar D."/>
            <person name="Grigoriev I.V."/>
        </authorList>
    </citation>
    <scope>NUCLEOTIDE SEQUENCE [LARGE SCALE GENOMIC DNA]</scope>
</reference>
<dbReference type="Pfam" id="PF00561">
    <property type="entry name" value="Abhydrolase_1"/>
    <property type="match status" value="1"/>
</dbReference>
<dbReference type="STRING" id="88036.D8QPX7"/>
<dbReference type="OMA" id="MEPFAHR"/>
<dbReference type="Proteomes" id="UP000001514">
    <property type="component" value="Unassembled WGS sequence"/>
</dbReference>
<dbReference type="HOGENOM" id="CLU_020336_35_3_1"/>
<dbReference type="Gene3D" id="3.40.50.1820">
    <property type="entry name" value="alpha/beta hydrolase"/>
    <property type="match status" value="1"/>
</dbReference>
<dbReference type="PANTHER" id="PTHR42977">
    <property type="entry name" value="HYDROLASE-RELATED"/>
    <property type="match status" value="1"/>
</dbReference>
<dbReference type="InterPro" id="IPR000073">
    <property type="entry name" value="AB_hydrolase_1"/>
</dbReference>
<dbReference type="InParanoid" id="D8QPX7"/>
<dbReference type="AlphaFoldDB" id="D8QPX7"/>
<dbReference type="SUPFAM" id="SSF53474">
    <property type="entry name" value="alpha/beta-Hydrolases"/>
    <property type="match status" value="1"/>
</dbReference>
<dbReference type="InterPro" id="IPR051340">
    <property type="entry name" value="Haloalkane_dehalogenase"/>
</dbReference>
<protein>
    <recommendedName>
        <fullName evidence="2">AB hydrolase-1 domain-containing protein</fullName>
    </recommendedName>
</protein>
<dbReference type="eggNOG" id="KOG1454">
    <property type="taxonomic scope" value="Eukaryota"/>
</dbReference>
<evidence type="ECO:0000313" key="4">
    <source>
        <dbReference type="Proteomes" id="UP000001514"/>
    </source>
</evidence>